<dbReference type="InterPro" id="IPR006311">
    <property type="entry name" value="TAT_signal"/>
</dbReference>
<dbReference type="NCBIfam" id="TIGR04555">
    <property type="entry name" value="sulfite_DH_soxC"/>
    <property type="match status" value="1"/>
</dbReference>
<organism evidence="3 4">
    <name type="scientific">Marinobacter salexigens</name>
    <dbReference type="NCBI Taxonomy" id="1925763"/>
    <lineage>
        <taxon>Bacteria</taxon>
        <taxon>Pseudomonadati</taxon>
        <taxon>Pseudomonadota</taxon>
        <taxon>Gammaproteobacteria</taxon>
        <taxon>Pseudomonadales</taxon>
        <taxon>Marinobacteraceae</taxon>
        <taxon>Marinobacter</taxon>
    </lineage>
</organism>
<dbReference type="GO" id="GO:0050310">
    <property type="term" value="F:sulfite dehydrogenase activity"/>
    <property type="evidence" value="ECO:0007669"/>
    <property type="project" value="UniProtKB-EC"/>
</dbReference>
<evidence type="ECO:0000259" key="1">
    <source>
        <dbReference type="Pfam" id="PF00174"/>
    </source>
</evidence>
<proteinExistence type="predicted"/>
<sequence length="433" mass="47760">MKKTSVKAVAGNGLLDRRSFLMSGIALSASCSLGPLAASASKPGGVSSQSISESFPEWMKVPGHAATEYGQPSAHESQVRRHLQKSAPETSIFSIWHTPIENQRGIITPSGLHFTVNHNGIPDIAPQRHVLMIHGLVERPLKFDVDSLMLYPMVSNIHFLECAGNTASNAVSLTSLDQSAQELFGQISGSEWTGIPLKHLFKEAGIKASAKWVIAEGADGGSHSRSIPLDKLLDDAIIALYQNGERIRPSQGYPMRLFVPGWEGNLNIKWLHRLEVTDQPAYTKDESGLYSDILEDGKIQRFSFHMDVKSLITHPSGRQLLPEKRGFYEISGLAWSGYGKIKLVEVSADGGKTWARAHIESPILPKSLTRFSMPWRWNGTDAILLSRATDEAGRVQPTRDQWRAQHASYSFNHYNGIQAWHISSSGVVENCYV</sequence>
<keyword evidence="4" id="KW-1185">Reference proteome</keyword>
<dbReference type="PANTHER" id="PTHR19372">
    <property type="entry name" value="SULFITE REDUCTASE"/>
    <property type="match status" value="1"/>
</dbReference>
<gene>
    <name evidence="3" type="primary">soxC</name>
    <name evidence="3" type="ORF">KO508_06800</name>
</gene>
<dbReference type="InterPro" id="IPR030835">
    <property type="entry name" value="Sulfite_DH_SoxC"/>
</dbReference>
<evidence type="ECO:0000313" key="4">
    <source>
        <dbReference type="Proteomes" id="UP000753376"/>
    </source>
</evidence>
<dbReference type="PANTHER" id="PTHR19372:SF7">
    <property type="entry name" value="SULFITE OXIDASE, MITOCHONDRIAL"/>
    <property type="match status" value="1"/>
</dbReference>
<dbReference type="Proteomes" id="UP000753376">
    <property type="component" value="Unassembled WGS sequence"/>
</dbReference>
<comment type="caution">
    <text evidence="3">The sequence shown here is derived from an EMBL/GenBank/DDBJ whole genome shotgun (WGS) entry which is preliminary data.</text>
</comment>
<evidence type="ECO:0000313" key="3">
    <source>
        <dbReference type="EMBL" id="MBU2873720.1"/>
    </source>
</evidence>
<protein>
    <submittedName>
        <fullName evidence="3">Sulfite dehydrogenase</fullName>
        <ecNumber evidence="3">1.8.2.1</ecNumber>
    </submittedName>
</protein>
<dbReference type="InterPro" id="IPR000572">
    <property type="entry name" value="OxRdtase_Mopterin-bd_dom"/>
</dbReference>
<feature type="domain" description="Oxidoreductase molybdopterin-binding" evidence="1">
    <location>
        <begin position="118"/>
        <end position="281"/>
    </location>
</feature>
<reference evidence="3 4" key="1">
    <citation type="submission" date="2021-05" db="EMBL/GenBank/DDBJ databases">
        <title>Draft genomes of bacteria isolated from model marine particles.</title>
        <authorList>
            <person name="Datta M.S."/>
            <person name="Schwartzman J.A."/>
            <person name="Enke T.N."/>
            <person name="Saavedra J."/>
            <person name="Cermak N."/>
            <person name="Cordero O.X."/>
        </authorList>
    </citation>
    <scope>NUCLEOTIDE SEQUENCE [LARGE SCALE GENOMIC DNA]</scope>
    <source>
        <strain evidence="3 4">D2M19</strain>
    </source>
</reference>
<feature type="domain" description="Moybdenum cofactor oxidoreductase dimerisation" evidence="2">
    <location>
        <begin position="304"/>
        <end position="403"/>
    </location>
</feature>
<dbReference type="EC" id="1.8.2.1" evidence="3"/>
<name>A0ABS6A6A1_9GAMM</name>
<dbReference type="Pfam" id="PF03404">
    <property type="entry name" value="Mo-co_dimer"/>
    <property type="match status" value="1"/>
</dbReference>
<dbReference type="InterPro" id="IPR005066">
    <property type="entry name" value="MoCF_OxRdtse_dimer"/>
</dbReference>
<dbReference type="RefSeq" id="WP_216007591.1">
    <property type="nucleotide sequence ID" value="NZ_JAHKPV010000006.1"/>
</dbReference>
<dbReference type="Pfam" id="PF00174">
    <property type="entry name" value="Oxidored_molyb"/>
    <property type="match status" value="1"/>
</dbReference>
<dbReference type="PROSITE" id="PS51318">
    <property type="entry name" value="TAT"/>
    <property type="match status" value="1"/>
</dbReference>
<dbReference type="PROSITE" id="PS51257">
    <property type="entry name" value="PROKAR_LIPOPROTEIN"/>
    <property type="match status" value="1"/>
</dbReference>
<accession>A0ABS6A6A1</accession>
<dbReference type="EMBL" id="JAHKPV010000006">
    <property type="protein sequence ID" value="MBU2873720.1"/>
    <property type="molecule type" value="Genomic_DNA"/>
</dbReference>
<evidence type="ECO:0000259" key="2">
    <source>
        <dbReference type="Pfam" id="PF03404"/>
    </source>
</evidence>
<keyword evidence="3" id="KW-0560">Oxidoreductase</keyword>